<reference evidence="1" key="1">
    <citation type="submission" date="2018-05" db="EMBL/GenBank/DDBJ databases">
        <authorList>
            <person name="Lanie J.A."/>
            <person name="Ng W.-L."/>
            <person name="Kazmierczak K.M."/>
            <person name="Andrzejewski T.M."/>
            <person name="Davidsen T.M."/>
            <person name="Wayne K.J."/>
            <person name="Tettelin H."/>
            <person name="Glass J.I."/>
            <person name="Rusch D."/>
            <person name="Podicherti R."/>
            <person name="Tsui H.-C.T."/>
            <person name="Winkler M.E."/>
        </authorList>
    </citation>
    <scope>NUCLEOTIDE SEQUENCE</scope>
</reference>
<name>A0A382VLX8_9ZZZZ</name>
<gene>
    <name evidence="1" type="ORF">METZ01_LOCUS400400</name>
</gene>
<protein>
    <recommendedName>
        <fullName evidence="2">Glycosyltransferase family 1 protein</fullName>
    </recommendedName>
</protein>
<dbReference type="AlphaFoldDB" id="A0A382VLX8"/>
<sequence>AINEFDLLNFDVYHFESGMDFFKDSSFAQKVKEQGKKIICHYHGEDLRTRGVMPELDAISDLNLTNEVDLLERHPNINYLFLPFDTESFTLKTKLNETIRVAHAPTNRYYKGSSPIINLCRKLDAEGLIHFDLIENLPHKDAIKRKQAADIFIDQIGDRGGWGYGMNSVESLSMGICTLTEMNQKYCEFLPDHPFVNINKKTFETVLRQLIYDKSKIFNYGRKGKEWVDKYHHFSEVKKTLYTYYRKIGLPV</sequence>
<proteinExistence type="predicted"/>
<organism evidence="1">
    <name type="scientific">marine metagenome</name>
    <dbReference type="NCBI Taxonomy" id="408172"/>
    <lineage>
        <taxon>unclassified sequences</taxon>
        <taxon>metagenomes</taxon>
        <taxon>ecological metagenomes</taxon>
    </lineage>
</organism>
<feature type="non-terminal residue" evidence="1">
    <location>
        <position position="1"/>
    </location>
</feature>
<accession>A0A382VLX8</accession>
<evidence type="ECO:0008006" key="2">
    <source>
        <dbReference type="Google" id="ProtNLM"/>
    </source>
</evidence>
<dbReference type="EMBL" id="UINC01153051">
    <property type="protein sequence ID" value="SVD47546.1"/>
    <property type="molecule type" value="Genomic_DNA"/>
</dbReference>
<evidence type="ECO:0000313" key="1">
    <source>
        <dbReference type="EMBL" id="SVD47546.1"/>
    </source>
</evidence>